<dbReference type="Pfam" id="PF13791">
    <property type="entry name" value="Sigma_reg_C"/>
    <property type="match status" value="1"/>
</dbReference>
<dbReference type="RefSeq" id="WP_221874558.1">
    <property type="nucleotide sequence ID" value="NZ_JACWFH010000021.1"/>
</dbReference>
<feature type="domain" description="Sigma factor regulator N-terminal" evidence="3">
    <location>
        <begin position="10"/>
        <end position="102"/>
    </location>
</feature>
<evidence type="ECO:0000259" key="3">
    <source>
        <dbReference type="Pfam" id="PF13800"/>
    </source>
</evidence>
<keyword evidence="1" id="KW-0812">Transmembrane</keyword>
<organism evidence="4 5">
    <name type="scientific">Mesobacillus maritimus</name>
    <dbReference type="NCBI Taxonomy" id="1643336"/>
    <lineage>
        <taxon>Bacteria</taxon>
        <taxon>Bacillati</taxon>
        <taxon>Bacillota</taxon>
        <taxon>Bacilli</taxon>
        <taxon>Bacillales</taxon>
        <taxon>Bacillaceae</taxon>
        <taxon>Mesobacillus</taxon>
    </lineage>
</organism>
<keyword evidence="1" id="KW-1133">Transmembrane helix</keyword>
<dbReference type="Pfam" id="PF13800">
    <property type="entry name" value="Sigma_reg_N"/>
    <property type="match status" value="1"/>
</dbReference>
<name>A0ABS7K7U6_9BACI</name>
<reference evidence="4 5" key="1">
    <citation type="submission" date="2020-07" db="EMBL/GenBank/DDBJ databases">
        <title>Fungal Genomes of the International Space Station.</title>
        <authorList>
            <person name="Seuylemezian A."/>
            <person name="Singh N.K."/>
            <person name="Wood J."/>
            <person name="Venkateswaran K."/>
        </authorList>
    </citation>
    <scope>NUCLEOTIDE SEQUENCE [LARGE SCALE GENOMIC DNA]</scope>
    <source>
        <strain evidence="4 5">PL-B2</strain>
    </source>
</reference>
<evidence type="ECO:0000313" key="4">
    <source>
        <dbReference type="EMBL" id="MBY0098344.1"/>
    </source>
</evidence>
<protein>
    <submittedName>
        <fullName evidence="4">Anti-sigma factor</fullName>
    </submittedName>
</protein>
<evidence type="ECO:0000259" key="2">
    <source>
        <dbReference type="Pfam" id="PF13791"/>
    </source>
</evidence>
<evidence type="ECO:0000256" key="1">
    <source>
        <dbReference type="SAM" id="Phobius"/>
    </source>
</evidence>
<feature type="domain" description="Sigma factor regulator C-terminal" evidence="2">
    <location>
        <begin position="160"/>
        <end position="326"/>
    </location>
</feature>
<sequence>MEEWNKEKEKKIMFKYRFTLTVRVIRVLVACLFLFWVYMFVVTISYNALHLDKKHAYYSKLAMDWTNPNLDEEFGEIIQSEITPFLTQKISYPVSRMVGKEPKVVGEMEIKKTLLNMFSTTKINFYQHDKGNKYRFFLPEHPKSGEPLGAEDDERVWEQLEKIHEGTVAELGFSTSEFMTAEELLELLEPYDLDLLWAPLYTGEFKEFEPTSYGGGGSHLSIQNIFGLSGGREISNDYMSEGKIQYLDEDLLADSKQMMLENMKTLLEEESNSYIETFLGLHKLEERYHYLKNNEFTVYGAVVTGPVKELLKLKKVENIRGAQLGEMGYWNWE</sequence>
<gene>
    <name evidence="4" type="ORF">H0185_16210</name>
</gene>
<keyword evidence="5" id="KW-1185">Reference proteome</keyword>
<feature type="transmembrane region" description="Helical" evidence="1">
    <location>
        <begin position="20"/>
        <end position="41"/>
    </location>
</feature>
<comment type="caution">
    <text evidence="4">The sequence shown here is derived from an EMBL/GenBank/DDBJ whole genome shotgun (WGS) entry which is preliminary data.</text>
</comment>
<dbReference type="EMBL" id="JACWFH010000021">
    <property type="protein sequence ID" value="MBY0098344.1"/>
    <property type="molecule type" value="Genomic_DNA"/>
</dbReference>
<dbReference type="InterPro" id="IPR029101">
    <property type="entry name" value="Sigma_reg_N"/>
</dbReference>
<accession>A0ABS7K7U6</accession>
<dbReference type="InterPro" id="IPR025672">
    <property type="entry name" value="Sigma_reg_C_dom"/>
</dbReference>
<keyword evidence="1" id="KW-0472">Membrane</keyword>
<evidence type="ECO:0000313" key="5">
    <source>
        <dbReference type="Proteomes" id="UP000769780"/>
    </source>
</evidence>
<dbReference type="Proteomes" id="UP000769780">
    <property type="component" value="Unassembled WGS sequence"/>
</dbReference>
<proteinExistence type="predicted"/>